<evidence type="ECO:0000256" key="6">
    <source>
        <dbReference type="HAMAP-Rule" id="MF_01114"/>
    </source>
</evidence>
<dbReference type="PANTHER" id="PTHR33602:SF1">
    <property type="entry name" value="REGULATORY PROTEIN RECX FAMILY PROTEIN"/>
    <property type="match status" value="1"/>
</dbReference>
<dbReference type="Pfam" id="PF21981">
    <property type="entry name" value="RecX_HTH3"/>
    <property type="match status" value="2"/>
</dbReference>
<dbReference type="InterPro" id="IPR053926">
    <property type="entry name" value="RecX_HTH_1st"/>
</dbReference>
<evidence type="ECO:0000313" key="10">
    <source>
        <dbReference type="EMBL" id="AQP53081.1"/>
    </source>
</evidence>
<dbReference type="EMBL" id="CP019609">
    <property type="protein sequence ID" value="AQP53081.1"/>
    <property type="molecule type" value="Genomic_DNA"/>
</dbReference>
<dbReference type="STRING" id="633807.BW732_01795"/>
<dbReference type="KEGG" id="vpi:BW732_01795"/>
<evidence type="ECO:0000259" key="9">
    <source>
        <dbReference type="Pfam" id="PF21982"/>
    </source>
</evidence>
<name>A0A1Q2D449_9ENTE</name>
<comment type="similarity">
    <text evidence="3 6">Belongs to the RecX family.</text>
</comment>
<dbReference type="OrthoDB" id="5421057at2"/>
<evidence type="ECO:0000256" key="5">
    <source>
        <dbReference type="ARBA" id="ARBA00022490"/>
    </source>
</evidence>
<comment type="subcellular location">
    <subcellularLocation>
        <location evidence="2 6">Cytoplasm</location>
    </subcellularLocation>
</comment>
<organism evidence="10 11">
    <name type="scientific">Vagococcus penaei</name>
    <dbReference type="NCBI Taxonomy" id="633807"/>
    <lineage>
        <taxon>Bacteria</taxon>
        <taxon>Bacillati</taxon>
        <taxon>Bacillota</taxon>
        <taxon>Bacilli</taxon>
        <taxon>Lactobacillales</taxon>
        <taxon>Enterococcaceae</taxon>
        <taxon>Vagococcus</taxon>
    </lineage>
</organism>
<dbReference type="GO" id="GO:0005737">
    <property type="term" value="C:cytoplasm"/>
    <property type="evidence" value="ECO:0007669"/>
    <property type="project" value="UniProtKB-SubCell"/>
</dbReference>
<dbReference type="RefSeq" id="WP_077275178.1">
    <property type="nucleotide sequence ID" value="NZ_CP019609.1"/>
</dbReference>
<dbReference type="Gene3D" id="1.10.10.10">
    <property type="entry name" value="Winged helix-like DNA-binding domain superfamily/Winged helix DNA-binding domain"/>
    <property type="match status" value="4"/>
</dbReference>
<dbReference type="Proteomes" id="UP000188246">
    <property type="component" value="Chromosome"/>
</dbReference>
<evidence type="ECO:0000313" key="11">
    <source>
        <dbReference type="Proteomes" id="UP000188246"/>
    </source>
</evidence>
<keyword evidence="5 6" id="KW-0963">Cytoplasm</keyword>
<dbReference type="InterPro" id="IPR053925">
    <property type="entry name" value="RecX_HTH_3rd"/>
</dbReference>
<reference evidence="10 11" key="1">
    <citation type="journal article" date="2010" name="Int. J. Syst. Evol. Microbiol.">
        <title>Vagococcus penaei sp. nov., isolated from spoilage microbiota of cooked shrimp (Penaeus vannamei).</title>
        <authorList>
            <person name="Jaffres E."/>
            <person name="Prevost H."/>
            <person name="Rossero A."/>
            <person name="Joffraud J.J."/>
            <person name="Dousset X."/>
        </authorList>
    </citation>
    <scope>NUCLEOTIDE SEQUENCE [LARGE SCALE GENOMIC DNA]</scope>
    <source>
        <strain evidence="10 11">CD276</strain>
    </source>
</reference>
<feature type="domain" description="RecX third three-helical" evidence="8">
    <location>
        <begin position="153"/>
        <end position="200"/>
    </location>
</feature>
<feature type="domain" description="RecX second three-helical" evidence="7">
    <location>
        <begin position="106"/>
        <end position="147"/>
    </location>
</feature>
<dbReference type="AlphaFoldDB" id="A0A1Q2D449"/>
<dbReference type="Pfam" id="PF21982">
    <property type="entry name" value="RecX_HTH1"/>
    <property type="match status" value="1"/>
</dbReference>
<dbReference type="InterPro" id="IPR036388">
    <property type="entry name" value="WH-like_DNA-bd_sf"/>
</dbReference>
<evidence type="ECO:0000256" key="2">
    <source>
        <dbReference type="ARBA" id="ARBA00004496"/>
    </source>
</evidence>
<dbReference type="NCBIfam" id="NF010733">
    <property type="entry name" value="PRK14135.1"/>
    <property type="match status" value="1"/>
</dbReference>
<comment type="function">
    <text evidence="1 6">Modulates RecA activity.</text>
</comment>
<evidence type="ECO:0000256" key="4">
    <source>
        <dbReference type="ARBA" id="ARBA00018111"/>
    </source>
</evidence>
<accession>A0A1Q2D449</accession>
<evidence type="ECO:0000256" key="3">
    <source>
        <dbReference type="ARBA" id="ARBA00009695"/>
    </source>
</evidence>
<dbReference type="Pfam" id="PF02631">
    <property type="entry name" value="RecX_HTH2"/>
    <property type="match status" value="1"/>
</dbReference>
<dbReference type="GO" id="GO:0006282">
    <property type="term" value="P:regulation of DNA repair"/>
    <property type="evidence" value="ECO:0007669"/>
    <property type="project" value="UniProtKB-UniRule"/>
</dbReference>
<dbReference type="InterPro" id="IPR053924">
    <property type="entry name" value="RecX_HTH_2nd"/>
</dbReference>
<sequence>MEIIASVKKLKGQNYRLRMESGIAFDVSEDAIVRHRLLKGEEIDDARLEMVRKESNMTVGYQKALYYLNSQLRSEKEVRDFLIRKEIDEEIIPDIIIRLRELTLLNDLIYAESYVRTMVRTSDKGPSVIRQQLIKRGIIEETLQKALEQYPFDSQVEVAYQVGEKALRKYRTKSHQEKLNKTRQLLMTKGFSSEVINNVLTELPIEKDEVSEQELLQIAGDKLWQRHRKLEGFKRKQKIIGSLMQKGFSYDAIQHYLREKELTDE</sequence>
<dbReference type="HAMAP" id="MF_01114">
    <property type="entry name" value="RecX"/>
    <property type="match status" value="1"/>
</dbReference>
<keyword evidence="11" id="KW-1185">Reference proteome</keyword>
<dbReference type="InterPro" id="IPR003783">
    <property type="entry name" value="Regulatory_RecX"/>
</dbReference>
<evidence type="ECO:0000259" key="7">
    <source>
        <dbReference type="Pfam" id="PF02631"/>
    </source>
</evidence>
<gene>
    <name evidence="6" type="primary">recX</name>
    <name evidence="10" type="ORF">BW732_01795</name>
</gene>
<proteinExistence type="inferred from homology"/>
<feature type="domain" description="RecX first three-helical" evidence="9">
    <location>
        <begin position="61"/>
        <end position="99"/>
    </location>
</feature>
<evidence type="ECO:0000259" key="8">
    <source>
        <dbReference type="Pfam" id="PF21981"/>
    </source>
</evidence>
<protein>
    <recommendedName>
        <fullName evidence="4 6">Regulatory protein RecX</fullName>
    </recommendedName>
</protein>
<dbReference type="PANTHER" id="PTHR33602">
    <property type="entry name" value="REGULATORY PROTEIN RECX FAMILY PROTEIN"/>
    <property type="match status" value="1"/>
</dbReference>
<evidence type="ECO:0000256" key="1">
    <source>
        <dbReference type="ARBA" id="ARBA00003529"/>
    </source>
</evidence>
<feature type="domain" description="RecX third three-helical" evidence="8">
    <location>
        <begin position="212"/>
        <end position="257"/>
    </location>
</feature>